<keyword evidence="1" id="KW-0812">Transmembrane</keyword>
<name>A0A839QMK5_9MICC</name>
<accession>A0A839QMK5</accession>
<protein>
    <recommendedName>
        <fullName evidence="4">Cardiolipin synthase N-terminal domain-containing protein</fullName>
    </recommendedName>
</protein>
<sequence length="75" mass="8395">MATKKRWKDLSPKSRFRILALAAVQLGLQFIVLRDLARRPAELVNGAKGKWVALSFINFAGPLAYLLTGRRSKAQ</sequence>
<comment type="caution">
    <text evidence="2">The sequence shown here is derived from an EMBL/GenBank/DDBJ whole genome shotgun (WGS) entry which is preliminary data.</text>
</comment>
<proteinExistence type="predicted"/>
<dbReference type="Proteomes" id="UP000523000">
    <property type="component" value="Unassembled WGS sequence"/>
</dbReference>
<evidence type="ECO:0008006" key="4">
    <source>
        <dbReference type="Google" id="ProtNLM"/>
    </source>
</evidence>
<feature type="transmembrane region" description="Helical" evidence="1">
    <location>
        <begin position="50"/>
        <end position="68"/>
    </location>
</feature>
<keyword evidence="3" id="KW-1185">Reference proteome</keyword>
<gene>
    <name evidence="2" type="ORF">E9229_000633</name>
</gene>
<keyword evidence="1" id="KW-0472">Membrane</keyword>
<dbReference type="EMBL" id="JACHVS010000001">
    <property type="protein sequence ID" value="MBB2994442.1"/>
    <property type="molecule type" value="Genomic_DNA"/>
</dbReference>
<evidence type="ECO:0000313" key="2">
    <source>
        <dbReference type="EMBL" id="MBB2994442.1"/>
    </source>
</evidence>
<evidence type="ECO:0000256" key="1">
    <source>
        <dbReference type="SAM" id="Phobius"/>
    </source>
</evidence>
<reference evidence="2 3" key="1">
    <citation type="submission" date="2020-08" db="EMBL/GenBank/DDBJ databases">
        <title>Sequencing the genomes of 1000 actinobacteria strains.</title>
        <authorList>
            <person name="Klenk H.-P."/>
        </authorList>
    </citation>
    <scope>NUCLEOTIDE SEQUENCE [LARGE SCALE GENOMIC DNA]</scope>
    <source>
        <strain evidence="2 3">DSM 22826</strain>
    </source>
</reference>
<dbReference type="AlphaFoldDB" id="A0A839QMK5"/>
<organism evidence="2 3">
    <name type="scientific">Paeniglutamicibacter cryotolerans</name>
    <dbReference type="NCBI Taxonomy" id="670079"/>
    <lineage>
        <taxon>Bacteria</taxon>
        <taxon>Bacillati</taxon>
        <taxon>Actinomycetota</taxon>
        <taxon>Actinomycetes</taxon>
        <taxon>Micrococcales</taxon>
        <taxon>Micrococcaceae</taxon>
        <taxon>Paeniglutamicibacter</taxon>
    </lineage>
</organism>
<dbReference type="RefSeq" id="WP_183509815.1">
    <property type="nucleotide sequence ID" value="NZ_BAABGK010000025.1"/>
</dbReference>
<keyword evidence="1" id="KW-1133">Transmembrane helix</keyword>
<evidence type="ECO:0000313" key="3">
    <source>
        <dbReference type="Proteomes" id="UP000523000"/>
    </source>
</evidence>